<feature type="transmembrane region" description="Helical" evidence="1">
    <location>
        <begin position="48"/>
        <end position="67"/>
    </location>
</feature>
<dbReference type="Proteomes" id="UP000194946">
    <property type="component" value="Unassembled WGS sequence"/>
</dbReference>
<evidence type="ECO:0000256" key="1">
    <source>
        <dbReference type="SAM" id="Phobius"/>
    </source>
</evidence>
<evidence type="ECO:0000313" key="2">
    <source>
        <dbReference type="EMBL" id="OUI78299.1"/>
    </source>
</evidence>
<gene>
    <name evidence="2" type="ORF">HK18_09685</name>
</gene>
<sequence length="177" mass="19115">MWLSLFVSILLLATIGGISHPSAQSFCHAILTVICIITGMDNALDPEIAVASIALSFASGMFLSVLLRHQSFSRSFKELFSGLFFIILMVALIVYILPPSLPRLEYGIVLSIILIGMVYSVLGKTIGGQIMGITCALNALTLVVGLNGQGMAFIALLAFYSVFLIMSYMIVSRLGRF</sequence>
<proteinExistence type="predicted"/>
<dbReference type="EMBL" id="JOPB01000007">
    <property type="protein sequence ID" value="OUI78299.1"/>
    <property type="molecule type" value="Genomic_DNA"/>
</dbReference>
<keyword evidence="3" id="KW-1185">Reference proteome</keyword>
<name>A0A251ZUF5_9PROT</name>
<dbReference type="AlphaFoldDB" id="A0A251ZUF5"/>
<feature type="transmembrane region" description="Helical" evidence="1">
    <location>
        <begin position="129"/>
        <end position="146"/>
    </location>
</feature>
<keyword evidence="1" id="KW-0472">Membrane</keyword>
<evidence type="ECO:0000313" key="3">
    <source>
        <dbReference type="Proteomes" id="UP000194946"/>
    </source>
</evidence>
<feature type="transmembrane region" description="Helical" evidence="1">
    <location>
        <begin position="152"/>
        <end position="171"/>
    </location>
</feature>
<organism evidence="2 3">
    <name type="scientific">Commensalibacter intestini</name>
    <dbReference type="NCBI Taxonomy" id="479936"/>
    <lineage>
        <taxon>Bacteria</taxon>
        <taxon>Pseudomonadati</taxon>
        <taxon>Pseudomonadota</taxon>
        <taxon>Alphaproteobacteria</taxon>
        <taxon>Acetobacterales</taxon>
        <taxon>Acetobacteraceae</taxon>
    </lineage>
</organism>
<reference evidence="3" key="1">
    <citation type="submission" date="2014-06" db="EMBL/GenBank/DDBJ databases">
        <authorList>
            <person name="Winans N.J."/>
            <person name="Newell P.D."/>
            <person name="Douglas A.E."/>
        </authorList>
    </citation>
    <scope>NUCLEOTIDE SEQUENCE [LARGE SCALE GENOMIC DNA]</scope>
    <source>
        <strain evidence="3">DmL_052</strain>
    </source>
</reference>
<keyword evidence="1" id="KW-1133">Transmembrane helix</keyword>
<keyword evidence="1" id="KW-0812">Transmembrane</keyword>
<comment type="caution">
    <text evidence="2">The sequence shown here is derived from an EMBL/GenBank/DDBJ whole genome shotgun (WGS) entry which is preliminary data.</text>
</comment>
<protein>
    <submittedName>
        <fullName evidence="2">Uncharacterized protein</fullName>
    </submittedName>
</protein>
<feature type="transmembrane region" description="Helical" evidence="1">
    <location>
        <begin position="104"/>
        <end position="122"/>
    </location>
</feature>
<feature type="transmembrane region" description="Helical" evidence="1">
    <location>
        <begin position="79"/>
        <end position="98"/>
    </location>
</feature>
<accession>A0A251ZUF5</accession>
<dbReference type="RefSeq" id="WP_086632368.1">
    <property type="nucleotide sequence ID" value="NZ_JOPB01000007.1"/>
</dbReference>